<sequence length="462" mass="51909">MGSDVTYVELSDASSKATVGLYAGMKPQELELLVRTALQHPKHEVCCGFHVTHEPSSSCRVNRYKNRPFAGIPRLVPLSVACDVPQVLVGHVSVLFLPLATEQSQQMLHSFQNDPKSAMLRHLEHMVTNQLDDLESMKQKVVDMEQLAKKVVAIGMKSSRPQVQIQILALADDIQRKCKCRGMNYNKVIETIKLLTIIENLLDKHMLSEEHGANLLELIVNEDKVLWNTLQSYRNDGDHSMDWNTIANRLSAFGCEPVKPIPSKKNKGKSPRKGIKQGNCLAKRRVRNTAGTFDVDIVTSLHAQHLLTSLELDIIKALIEQEDFQVLQILRVFKQSDRHDVIILRDALVSIVEEITMELGDEEKVTAAFARGMDNAVREVNQLEDSDKDSGSLEWQRHLSFLLGQWQAQQQLTSADVSVLLQMVNQRHNLLESAYEVFAGDGDANELLDTLQRVAKKNTAAD</sequence>
<name>A0AAV0UFJ7_9STRA</name>
<protein>
    <submittedName>
        <fullName evidence="1">Uncharacterized protein</fullName>
    </submittedName>
</protein>
<reference evidence="1" key="1">
    <citation type="submission" date="2022-12" db="EMBL/GenBank/DDBJ databases">
        <authorList>
            <person name="Webb A."/>
        </authorList>
    </citation>
    <scope>NUCLEOTIDE SEQUENCE</scope>
    <source>
        <strain evidence="1">Pd1</strain>
    </source>
</reference>
<dbReference type="AlphaFoldDB" id="A0AAV0UFJ7"/>
<dbReference type="Proteomes" id="UP001162029">
    <property type="component" value="Unassembled WGS sequence"/>
</dbReference>
<proteinExistence type="predicted"/>
<comment type="caution">
    <text evidence="1">The sequence shown here is derived from an EMBL/GenBank/DDBJ whole genome shotgun (WGS) entry which is preliminary data.</text>
</comment>
<evidence type="ECO:0000313" key="2">
    <source>
        <dbReference type="Proteomes" id="UP001162029"/>
    </source>
</evidence>
<evidence type="ECO:0000313" key="1">
    <source>
        <dbReference type="EMBL" id="CAI5734918.1"/>
    </source>
</evidence>
<accession>A0AAV0UFJ7</accession>
<dbReference type="EMBL" id="CANTFM010001086">
    <property type="protein sequence ID" value="CAI5734918.1"/>
    <property type="molecule type" value="Genomic_DNA"/>
</dbReference>
<keyword evidence="2" id="KW-1185">Reference proteome</keyword>
<organism evidence="1 2">
    <name type="scientific">Peronospora destructor</name>
    <dbReference type="NCBI Taxonomy" id="86335"/>
    <lineage>
        <taxon>Eukaryota</taxon>
        <taxon>Sar</taxon>
        <taxon>Stramenopiles</taxon>
        <taxon>Oomycota</taxon>
        <taxon>Peronosporomycetes</taxon>
        <taxon>Peronosporales</taxon>
        <taxon>Peronosporaceae</taxon>
        <taxon>Peronospora</taxon>
    </lineage>
</organism>
<gene>
    <name evidence="1" type="ORF">PDE001_LOCUS5856</name>
</gene>